<dbReference type="RefSeq" id="WP_100341872.1">
    <property type="nucleotide sequence ID" value="NZ_PGFJ01000002.1"/>
</dbReference>
<sequence>MKFQLSIQHQNHELVFTVRKAVYFKDLVYQIFIEDQNFILYKRNGVWRSNMNNTNEDLAQEIGAAIAEHCGELNSYITNI</sequence>
<protein>
    <submittedName>
        <fullName evidence="1">Uncharacterized protein</fullName>
    </submittedName>
</protein>
<evidence type="ECO:0000313" key="1">
    <source>
        <dbReference type="EMBL" id="PJJ79539.1"/>
    </source>
</evidence>
<comment type="caution">
    <text evidence="1">The sequence shown here is derived from an EMBL/GenBank/DDBJ whole genome shotgun (WGS) entry which is preliminary data.</text>
</comment>
<keyword evidence="2" id="KW-1185">Reference proteome</keyword>
<accession>A0A2H9VMH5</accession>
<proteinExistence type="predicted"/>
<gene>
    <name evidence="1" type="ORF">CLV57_2673</name>
</gene>
<reference evidence="1 2" key="1">
    <citation type="submission" date="2017-11" db="EMBL/GenBank/DDBJ databases">
        <title>Genomic Encyclopedia of Archaeal and Bacterial Type Strains, Phase II (KMG-II): From Individual Species to Whole Genera.</title>
        <authorList>
            <person name="Goeker M."/>
        </authorList>
    </citation>
    <scope>NUCLEOTIDE SEQUENCE [LARGE SCALE GENOMIC DNA]</scope>
    <source>
        <strain evidence="1 2">DSM 28175</strain>
    </source>
</reference>
<dbReference type="AlphaFoldDB" id="A0A2H9VMH5"/>
<dbReference type="EMBL" id="PGFJ01000002">
    <property type="protein sequence ID" value="PJJ79539.1"/>
    <property type="molecule type" value="Genomic_DNA"/>
</dbReference>
<dbReference type="Proteomes" id="UP000242687">
    <property type="component" value="Unassembled WGS sequence"/>
</dbReference>
<evidence type="ECO:0000313" key="2">
    <source>
        <dbReference type="Proteomes" id="UP000242687"/>
    </source>
</evidence>
<organism evidence="1 2">
    <name type="scientific">Mucilaginibacter auburnensis</name>
    <dbReference type="NCBI Taxonomy" id="1457233"/>
    <lineage>
        <taxon>Bacteria</taxon>
        <taxon>Pseudomonadati</taxon>
        <taxon>Bacteroidota</taxon>
        <taxon>Sphingobacteriia</taxon>
        <taxon>Sphingobacteriales</taxon>
        <taxon>Sphingobacteriaceae</taxon>
        <taxon>Mucilaginibacter</taxon>
    </lineage>
</organism>
<name>A0A2H9VMH5_9SPHI</name>